<sequence length="217" mass="24905">MNFAFTFHITCFIGLTVFTNAASKKSVKNTEQDSSQNPTKDEKQSLREDDTDLTQDEQNYSNLYKDNLAELQEYDYPIFTSIPRTGFSCAGKVNWQYYADTETDCQVFHVCESQFSKISFLCPEGSVFNQRHSVCDWWYNVDCTEATDLYILHNGIDGRDFSDIQNFDDSDLNPASTGGNKEPHSHKEEGRKSAKNDSSATKSDKKQRQRLKRFSTE</sequence>
<dbReference type="PROSITE" id="PS50940">
    <property type="entry name" value="CHIT_BIND_II"/>
    <property type="match status" value="1"/>
</dbReference>
<feature type="compositionally biased region" description="Basic and acidic residues" evidence="1">
    <location>
        <begin position="39"/>
        <end position="48"/>
    </location>
</feature>
<accession>A0AAW1UM86</accession>
<dbReference type="InterPro" id="IPR052976">
    <property type="entry name" value="Scoloptoxin-like"/>
</dbReference>
<gene>
    <name evidence="4" type="ORF">WA026_014499</name>
</gene>
<protein>
    <recommendedName>
        <fullName evidence="3">Chitin-binding type-2 domain-containing protein</fullName>
    </recommendedName>
</protein>
<feature type="domain" description="Chitin-binding type-2" evidence="3">
    <location>
        <begin position="86"/>
        <end position="145"/>
    </location>
</feature>
<feature type="compositionally biased region" description="Basic and acidic residues" evidence="1">
    <location>
        <begin position="181"/>
        <end position="195"/>
    </location>
</feature>
<dbReference type="Pfam" id="PF01607">
    <property type="entry name" value="CBM_14"/>
    <property type="match status" value="1"/>
</dbReference>
<evidence type="ECO:0000313" key="4">
    <source>
        <dbReference type="EMBL" id="KAK9881147.1"/>
    </source>
</evidence>
<dbReference type="InterPro" id="IPR002557">
    <property type="entry name" value="Chitin-bd_dom"/>
</dbReference>
<dbReference type="GO" id="GO:0008061">
    <property type="term" value="F:chitin binding"/>
    <property type="evidence" value="ECO:0007669"/>
    <property type="project" value="InterPro"/>
</dbReference>
<dbReference type="PANTHER" id="PTHR22933">
    <property type="entry name" value="FI18007P1-RELATED"/>
    <property type="match status" value="1"/>
</dbReference>
<feature type="region of interest" description="Disordered" evidence="1">
    <location>
        <begin position="167"/>
        <end position="217"/>
    </location>
</feature>
<dbReference type="EMBL" id="JARQZJ010000067">
    <property type="protein sequence ID" value="KAK9881147.1"/>
    <property type="molecule type" value="Genomic_DNA"/>
</dbReference>
<dbReference type="PANTHER" id="PTHR22933:SF43">
    <property type="entry name" value="LP10131P"/>
    <property type="match status" value="1"/>
</dbReference>
<dbReference type="SMART" id="SM00494">
    <property type="entry name" value="ChtBD2"/>
    <property type="match status" value="1"/>
</dbReference>
<dbReference type="SUPFAM" id="SSF57625">
    <property type="entry name" value="Invertebrate chitin-binding proteins"/>
    <property type="match status" value="1"/>
</dbReference>
<feature type="region of interest" description="Disordered" evidence="1">
    <location>
        <begin position="27"/>
        <end position="52"/>
    </location>
</feature>
<organism evidence="4 5">
    <name type="scientific">Henosepilachna vigintioctopunctata</name>
    <dbReference type="NCBI Taxonomy" id="420089"/>
    <lineage>
        <taxon>Eukaryota</taxon>
        <taxon>Metazoa</taxon>
        <taxon>Ecdysozoa</taxon>
        <taxon>Arthropoda</taxon>
        <taxon>Hexapoda</taxon>
        <taxon>Insecta</taxon>
        <taxon>Pterygota</taxon>
        <taxon>Neoptera</taxon>
        <taxon>Endopterygota</taxon>
        <taxon>Coleoptera</taxon>
        <taxon>Polyphaga</taxon>
        <taxon>Cucujiformia</taxon>
        <taxon>Coccinelloidea</taxon>
        <taxon>Coccinellidae</taxon>
        <taxon>Epilachninae</taxon>
        <taxon>Epilachnini</taxon>
        <taxon>Henosepilachna</taxon>
    </lineage>
</organism>
<evidence type="ECO:0000256" key="2">
    <source>
        <dbReference type="SAM" id="SignalP"/>
    </source>
</evidence>
<proteinExistence type="predicted"/>
<dbReference type="AlphaFoldDB" id="A0AAW1UM86"/>
<evidence type="ECO:0000313" key="5">
    <source>
        <dbReference type="Proteomes" id="UP001431783"/>
    </source>
</evidence>
<feature type="chain" id="PRO_5043833723" description="Chitin-binding type-2 domain-containing protein" evidence="2">
    <location>
        <begin position="22"/>
        <end position="217"/>
    </location>
</feature>
<comment type="caution">
    <text evidence="4">The sequence shown here is derived from an EMBL/GenBank/DDBJ whole genome shotgun (WGS) entry which is preliminary data.</text>
</comment>
<evidence type="ECO:0000256" key="1">
    <source>
        <dbReference type="SAM" id="MobiDB-lite"/>
    </source>
</evidence>
<dbReference type="GO" id="GO:0005576">
    <property type="term" value="C:extracellular region"/>
    <property type="evidence" value="ECO:0007669"/>
    <property type="project" value="InterPro"/>
</dbReference>
<reference evidence="4 5" key="1">
    <citation type="submission" date="2023-03" db="EMBL/GenBank/DDBJ databases">
        <title>Genome insight into feeding habits of ladybird beetles.</title>
        <authorList>
            <person name="Li H.-S."/>
            <person name="Huang Y.-H."/>
            <person name="Pang H."/>
        </authorList>
    </citation>
    <scope>NUCLEOTIDE SEQUENCE [LARGE SCALE GENOMIC DNA]</scope>
    <source>
        <strain evidence="4">SYSU_2023b</strain>
        <tissue evidence="4">Whole body</tissue>
    </source>
</reference>
<dbReference type="InterPro" id="IPR036508">
    <property type="entry name" value="Chitin-bd_dom_sf"/>
</dbReference>
<name>A0AAW1UM86_9CUCU</name>
<keyword evidence="2" id="KW-0732">Signal</keyword>
<feature type="compositionally biased region" description="Basic residues" evidence="1">
    <location>
        <begin position="205"/>
        <end position="217"/>
    </location>
</feature>
<feature type="signal peptide" evidence="2">
    <location>
        <begin position="1"/>
        <end position="21"/>
    </location>
</feature>
<evidence type="ECO:0000259" key="3">
    <source>
        <dbReference type="PROSITE" id="PS50940"/>
    </source>
</evidence>
<dbReference type="Proteomes" id="UP001431783">
    <property type="component" value="Unassembled WGS sequence"/>
</dbReference>
<keyword evidence="5" id="KW-1185">Reference proteome</keyword>
<dbReference type="Gene3D" id="2.170.140.10">
    <property type="entry name" value="Chitin binding domain"/>
    <property type="match status" value="1"/>
</dbReference>